<reference evidence="4" key="1">
    <citation type="submission" date="2018-07" db="EMBL/GenBank/DDBJ databases">
        <authorList>
            <person name="Safronova V.I."/>
            <person name="Chirak E.R."/>
            <person name="Sazanova A.L."/>
        </authorList>
    </citation>
    <scope>NUCLEOTIDE SEQUENCE [LARGE SCALE GENOMIC DNA]</scope>
    <source>
        <strain evidence="4">RCAM04685</strain>
    </source>
</reference>
<dbReference type="Pfam" id="PF01479">
    <property type="entry name" value="S4"/>
    <property type="match status" value="1"/>
</dbReference>
<dbReference type="Gene3D" id="3.10.290.10">
    <property type="entry name" value="RNA-binding S4 domain"/>
    <property type="match status" value="1"/>
</dbReference>
<protein>
    <submittedName>
        <fullName evidence="3">RNA-binding S4 domain-containing protein</fullName>
    </submittedName>
</protein>
<sequence>MRDDRQRLDKWLWFARFAKTRSAAVRLVDDGHVRVAGRRVENAAHGLKLGDVLTLALPHATVVVRLVALGERRGPYEEARLLYERLDEGARGDAPLADDEPTG</sequence>
<proteinExistence type="predicted"/>
<evidence type="ECO:0000313" key="4">
    <source>
        <dbReference type="Proteomes" id="UP000255207"/>
    </source>
</evidence>
<dbReference type="GO" id="GO:0003723">
    <property type="term" value="F:RNA binding"/>
    <property type="evidence" value="ECO:0007669"/>
    <property type="project" value="UniProtKB-KW"/>
</dbReference>
<dbReference type="InterPro" id="IPR036986">
    <property type="entry name" value="S4_RNA-bd_sf"/>
</dbReference>
<evidence type="ECO:0000256" key="1">
    <source>
        <dbReference type="PROSITE-ProRule" id="PRU00182"/>
    </source>
</evidence>
<name>A0A370L2V3_9HYPH</name>
<feature type="domain" description="RNA-binding S4" evidence="2">
    <location>
        <begin position="6"/>
        <end position="71"/>
    </location>
</feature>
<keyword evidence="4" id="KW-1185">Reference proteome</keyword>
<dbReference type="CDD" id="cd00165">
    <property type="entry name" value="S4"/>
    <property type="match status" value="1"/>
</dbReference>
<dbReference type="PROSITE" id="PS50889">
    <property type="entry name" value="S4"/>
    <property type="match status" value="1"/>
</dbReference>
<keyword evidence="1" id="KW-0694">RNA-binding</keyword>
<organism evidence="3 4">
    <name type="scientific">Bosea caraganae</name>
    <dbReference type="NCBI Taxonomy" id="2763117"/>
    <lineage>
        <taxon>Bacteria</taxon>
        <taxon>Pseudomonadati</taxon>
        <taxon>Pseudomonadota</taxon>
        <taxon>Alphaproteobacteria</taxon>
        <taxon>Hyphomicrobiales</taxon>
        <taxon>Boseaceae</taxon>
        <taxon>Bosea</taxon>
    </lineage>
</organism>
<dbReference type="InterPro" id="IPR002942">
    <property type="entry name" value="S4_RNA-bd"/>
</dbReference>
<dbReference type="Proteomes" id="UP000255207">
    <property type="component" value="Unassembled WGS sequence"/>
</dbReference>
<evidence type="ECO:0000313" key="3">
    <source>
        <dbReference type="EMBL" id="RDJ22567.1"/>
    </source>
</evidence>
<dbReference type="SMART" id="SM00363">
    <property type="entry name" value="S4"/>
    <property type="match status" value="1"/>
</dbReference>
<gene>
    <name evidence="3" type="ORF">DWE98_19230</name>
</gene>
<dbReference type="EMBL" id="QQTP01000010">
    <property type="protein sequence ID" value="RDJ22567.1"/>
    <property type="molecule type" value="Genomic_DNA"/>
</dbReference>
<dbReference type="AlphaFoldDB" id="A0A370L2V3"/>
<comment type="caution">
    <text evidence="3">The sequence shown here is derived from an EMBL/GenBank/DDBJ whole genome shotgun (WGS) entry which is preliminary data.</text>
</comment>
<dbReference type="SUPFAM" id="SSF55174">
    <property type="entry name" value="Alpha-L RNA-binding motif"/>
    <property type="match status" value="1"/>
</dbReference>
<dbReference type="RefSeq" id="WP_114830897.1">
    <property type="nucleotide sequence ID" value="NZ_QQTO01000042.1"/>
</dbReference>
<evidence type="ECO:0000259" key="2">
    <source>
        <dbReference type="SMART" id="SM00363"/>
    </source>
</evidence>
<dbReference type="OrthoDB" id="9797176at2"/>
<accession>A0A370L2V3</accession>